<keyword evidence="2" id="KW-1003">Cell membrane</keyword>
<dbReference type="EMBL" id="FNYC01000003">
    <property type="protein sequence ID" value="SEI91313.1"/>
    <property type="molecule type" value="Genomic_DNA"/>
</dbReference>
<keyword evidence="3" id="KW-0812">Transmembrane</keyword>
<dbReference type="GO" id="GO:0006885">
    <property type="term" value="P:regulation of pH"/>
    <property type="evidence" value="ECO:0007669"/>
    <property type="project" value="InterPro"/>
</dbReference>
<dbReference type="STRING" id="529704.SAMN02927913_1709"/>
<comment type="subcellular location">
    <subcellularLocation>
        <location evidence="1">Cell inner membrane</location>
        <topology evidence="1">Multi-pass membrane protein</topology>
    </subcellularLocation>
</comment>
<dbReference type="InterPro" id="IPR023171">
    <property type="entry name" value="Na/H_antiporter_dom_sf"/>
</dbReference>
<reference evidence="7 8" key="1">
    <citation type="submission" date="2016-10" db="EMBL/GenBank/DDBJ databases">
        <authorList>
            <person name="de Groot N.N."/>
        </authorList>
    </citation>
    <scope>NUCLEOTIDE SEQUENCE [LARGE SCALE GENOMIC DNA]</scope>
    <source>
        <strain evidence="7 8">DSM 26515</strain>
    </source>
</reference>
<keyword evidence="5" id="KW-0472">Membrane</keyword>
<name>A0A1H6UFY4_9GAMM</name>
<keyword evidence="6" id="KW-0813">Transport</keyword>
<evidence type="ECO:0000256" key="4">
    <source>
        <dbReference type="ARBA" id="ARBA00022989"/>
    </source>
</evidence>
<keyword evidence="6" id="KW-0915">Sodium</keyword>
<dbReference type="AlphaFoldDB" id="A0A1H6UFY4"/>
<dbReference type="Pfam" id="PF06965">
    <property type="entry name" value="Na_H_antiport_1"/>
    <property type="match status" value="1"/>
</dbReference>
<dbReference type="PANTHER" id="PTHR30341">
    <property type="entry name" value="SODIUM ION/PROTON ANTIPORTER NHAA-RELATED"/>
    <property type="match status" value="1"/>
</dbReference>
<dbReference type="GO" id="GO:0015385">
    <property type="term" value="F:sodium:proton antiporter activity"/>
    <property type="evidence" value="ECO:0007669"/>
    <property type="project" value="TreeGrafter"/>
</dbReference>
<keyword evidence="8" id="KW-1185">Reference proteome</keyword>
<evidence type="ECO:0000313" key="8">
    <source>
        <dbReference type="Proteomes" id="UP000199420"/>
    </source>
</evidence>
<keyword evidence="4" id="KW-1133">Transmembrane helix</keyword>
<proteinExistence type="predicted"/>
<dbReference type="PANTHER" id="PTHR30341:SF0">
    <property type="entry name" value="NA(+)_H(+) ANTIPORTER NHAA"/>
    <property type="match status" value="1"/>
</dbReference>
<protein>
    <submittedName>
        <fullName evidence="7">Na+/H+ antiporter 1</fullName>
    </submittedName>
</protein>
<dbReference type="Proteomes" id="UP000199420">
    <property type="component" value="Unassembled WGS sequence"/>
</dbReference>
<dbReference type="GO" id="GO:0005886">
    <property type="term" value="C:plasma membrane"/>
    <property type="evidence" value="ECO:0007669"/>
    <property type="project" value="UniProtKB-SubCell"/>
</dbReference>
<sequence length="305" mass="32410">MGATHVNEKHRPTMPIRLPKEWIDWLTHPFSRFMRVEAGAGAMLLLATVAALVLSNSPAARHVEAFWATSMGLRWGAIELIRPLRGWIDDALMTLFFFLVALELKRELVLGELRKPRVAALSIAGALGGMLVPDGLYLLLQSGRPGAAGWGTVMATDTAFVSGCLALLASASPSGCVSSCSRSRASTTSARCSGRDRLQPSDRLATACAGRAWPGGDTRAGVGGVAQPSALLHGRRAVVWIAVDASGVHATPPYPTLVPFHRKSTIGRRALRAVDPALLRTAPRRKLPVARPFASVVSGGSNRMA</sequence>
<evidence type="ECO:0000313" key="7">
    <source>
        <dbReference type="EMBL" id="SEI91313.1"/>
    </source>
</evidence>
<dbReference type="Gene3D" id="1.20.1530.10">
    <property type="entry name" value="Na+/H+ antiporter like domain"/>
    <property type="match status" value="1"/>
</dbReference>
<evidence type="ECO:0000256" key="2">
    <source>
        <dbReference type="ARBA" id="ARBA00022475"/>
    </source>
</evidence>
<evidence type="ECO:0000256" key="6">
    <source>
        <dbReference type="ARBA" id="ARBA00023201"/>
    </source>
</evidence>
<evidence type="ECO:0000256" key="5">
    <source>
        <dbReference type="ARBA" id="ARBA00023136"/>
    </source>
</evidence>
<keyword evidence="6" id="KW-0739">Sodium transport</keyword>
<accession>A0A1H6UFY4</accession>
<evidence type="ECO:0000256" key="3">
    <source>
        <dbReference type="ARBA" id="ARBA00022692"/>
    </source>
</evidence>
<keyword evidence="6" id="KW-0406">Ion transport</keyword>
<dbReference type="InterPro" id="IPR004670">
    <property type="entry name" value="NhaA"/>
</dbReference>
<organism evidence="7 8">
    <name type="scientific">Frateuria terrea</name>
    <dbReference type="NCBI Taxonomy" id="529704"/>
    <lineage>
        <taxon>Bacteria</taxon>
        <taxon>Pseudomonadati</taxon>
        <taxon>Pseudomonadota</taxon>
        <taxon>Gammaproteobacteria</taxon>
        <taxon>Lysobacterales</taxon>
        <taxon>Rhodanobacteraceae</taxon>
        <taxon>Frateuria</taxon>
    </lineage>
</organism>
<gene>
    <name evidence="7" type="ORF">SAMN04487997_2017</name>
</gene>
<evidence type="ECO:0000256" key="1">
    <source>
        <dbReference type="ARBA" id="ARBA00004429"/>
    </source>
</evidence>